<dbReference type="InterPro" id="IPR048254">
    <property type="entry name" value="CDP_ALCOHOL_P_TRANSF_CS"/>
</dbReference>
<name>A0A0W8G3F2_9ZZZZ</name>
<dbReference type="GO" id="GO:0012505">
    <property type="term" value="C:endomembrane system"/>
    <property type="evidence" value="ECO:0007669"/>
    <property type="project" value="UniProtKB-SubCell"/>
</dbReference>
<evidence type="ECO:0000256" key="11">
    <source>
        <dbReference type="ARBA" id="ARBA00023136"/>
    </source>
</evidence>
<dbReference type="PANTHER" id="PTHR14269">
    <property type="entry name" value="CDP-DIACYLGLYCEROL--GLYCEROL-3-PHOSPHATE 3-PHOSPHATIDYLTRANSFERASE-RELATED"/>
    <property type="match status" value="1"/>
</dbReference>
<evidence type="ECO:0000256" key="6">
    <source>
        <dbReference type="ARBA" id="ARBA00022516"/>
    </source>
</evidence>
<feature type="transmembrane region" description="Helical" evidence="15">
    <location>
        <begin position="98"/>
        <end position="120"/>
    </location>
</feature>
<evidence type="ECO:0000256" key="3">
    <source>
        <dbReference type="ARBA" id="ARBA00010441"/>
    </source>
</evidence>
<comment type="caution">
    <text evidence="16">The sequence shown here is derived from an EMBL/GenBank/DDBJ whole genome shotgun (WGS) entry which is preliminary data.</text>
</comment>
<proteinExistence type="inferred from homology"/>
<dbReference type="AlphaFoldDB" id="A0A0W8G3F2"/>
<dbReference type="NCBIfam" id="TIGR00473">
    <property type="entry name" value="pssA"/>
    <property type="match status" value="1"/>
</dbReference>
<reference evidence="16" key="1">
    <citation type="journal article" date="2015" name="Proc. Natl. Acad. Sci. U.S.A.">
        <title>Networks of energetic and metabolic interactions define dynamics in microbial communities.</title>
        <authorList>
            <person name="Embree M."/>
            <person name="Liu J.K."/>
            <person name="Al-Bassam M.M."/>
            <person name="Zengler K."/>
        </authorList>
    </citation>
    <scope>NUCLEOTIDE SEQUENCE</scope>
</reference>
<evidence type="ECO:0000256" key="10">
    <source>
        <dbReference type="ARBA" id="ARBA00023098"/>
    </source>
</evidence>
<keyword evidence="12" id="KW-0594">Phospholipid biosynthesis</keyword>
<dbReference type="GO" id="GO:0003882">
    <property type="term" value="F:CDP-diacylglycerol-serine O-phosphatidyltransferase activity"/>
    <property type="evidence" value="ECO:0007669"/>
    <property type="project" value="UniProtKB-EC"/>
</dbReference>
<dbReference type="EMBL" id="LNQE01000315">
    <property type="protein sequence ID" value="KUG27569.1"/>
    <property type="molecule type" value="Genomic_DNA"/>
</dbReference>
<dbReference type="GO" id="GO:0008654">
    <property type="term" value="P:phospholipid biosynthetic process"/>
    <property type="evidence" value="ECO:0007669"/>
    <property type="project" value="UniProtKB-KW"/>
</dbReference>
<evidence type="ECO:0000256" key="7">
    <source>
        <dbReference type="ARBA" id="ARBA00022679"/>
    </source>
</evidence>
<dbReference type="InterPro" id="IPR000462">
    <property type="entry name" value="CDP-OH_P_trans"/>
</dbReference>
<accession>A0A0W8G3F2</accession>
<keyword evidence="11 15" id="KW-0472">Membrane</keyword>
<dbReference type="PROSITE" id="PS00379">
    <property type="entry name" value="CDP_ALCOHOL_P_TRANSF"/>
    <property type="match status" value="1"/>
</dbReference>
<feature type="transmembrane region" description="Helical" evidence="15">
    <location>
        <begin position="218"/>
        <end position="239"/>
    </location>
</feature>
<evidence type="ECO:0000313" key="16">
    <source>
        <dbReference type="EMBL" id="KUG27569.1"/>
    </source>
</evidence>
<feature type="transmembrane region" description="Helical" evidence="15">
    <location>
        <begin position="12"/>
        <end position="36"/>
    </location>
</feature>
<dbReference type="Gene3D" id="1.20.120.1760">
    <property type="match status" value="1"/>
</dbReference>
<dbReference type="InterPro" id="IPR050324">
    <property type="entry name" value="CDP-alcohol_PTase-I"/>
</dbReference>
<dbReference type="InterPro" id="IPR043130">
    <property type="entry name" value="CDP-OH_PTrfase_TM_dom"/>
</dbReference>
<feature type="transmembrane region" description="Helical" evidence="15">
    <location>
        <begin position="158"/>
        <end position="180"/>
    </location>
</feature>
<keyword evidence="10" id="KW-0443">Lipid metabolism</keyword>
<evidence type="ECO:0000256" key="2">
    <source>
        <dbReference type="ARBA" id="ARBA00004127"/>
    </source>
</evidence>
<keyword evidence="13" id="KW-1208">Phospholipid metabolism</keyword>
<gene>
    <name evidence="16" type="ORF">ASZ90_002580</name>
</gene>
<evidence type="ECO:0000256" key="15">
    <source>
        <dbReference type="SAM" id="Phobius"/>
    </source>
</evidence>
<dbReference type="PANTHER" id="PTHR14269:SF61">
    <property type="entry name" value="CDP-DIACYLGLYCEROL--SERINE O-PHOSPHATIDYLTRANSFERASE"/>
    <property type="match status" value="1"/>
</dbReference>
<feature type="transmembrane region" description="Helical" evidence="15">
    <location>
        <begin position="132"/>
        <end position="152"/>
    </location>
</feature>
<protein>
    <recommendedName>
        <fullName evidence="5">CDP-diacylglycerol--serine O-phosphatidyltransferase</fullName>
        <ecNumber evidence="4">2.7.8.8</ecNumber>
    </recommendedName>
    <alternativeName>
        <fullName evidence="14">Phosphatidylserine synthase</fullName>
    </alternativeName>
</protein>
<evidence type="ECO:0000256" key="5">
    <source>
        <dbReference type="ARBA" id="ARBA00017171"/>
    </source>
</evidence>
<organism evidence="16">
    <name type="scientific">hydrocarbon metagenome</name>
    <dbReference type="NCBI Taxonomy" id="938273"/>
    <lineage>
        <taxon>unclassified sequences</taxon>
        <taxon>metagenomes</taxon>
        <taxon>ecological metagenomes</taxon>
    </lineage>
</organism>
<evidence type="ECO:0000256" key="9">
    <source>
        <dbReference type="ARBA" id="ARBA00022989"/>
    </source>
</evidence>
<keyword evidence="6" id="KW-0444">Lipid biosynthesis</keyword>
<evidence type="ECO:0000256" key="8">
    <source>
        <dbReference type="ARBA" id="ARBA00022692"/>
    </source>
</evidence>
<evidence type="ECO:0000256" key="14">
    <source>
        <dbReference type="ARBA" id="ARBA00032361"/>
    </source>
</evidence>
<comment type="catalytic activity">
    <reaction evidence="1">
        <text>a CDP-1,2-diacyl-sn-glycerol + L-serine = a 1,2-diacyl-sn-glycero-3-phospho-L-serine + CMP + H(+)</text>
        <dbReference type="Rhea" id="RHEA:16913"/>
        <dbReference type="ChEBI" id="CHEBI:15378"/>
        <dbReference type="ChEBI" id="CHEBI:33384"/>
        <dbReference type="ChEBI" id="CHEBI:57262"/>
        <dbReference type="ChEBI" id="CHEBI:58332"/>
        <dbReference type="ChEBI" id="CHEBI:60377"/>
        <dbReference type="EC" id="2.7.8.8"/>
    </reaction>
</comment>
<keyword evidence="7 16" id="KW-0808">Transferase</keyword>
<keyword evidence="8 15" id="KW-0812">Transmembrane</keyword>
<evidence type="ECO:0000256" key="12">
    <source>
        <dbReference type="ARBA" id="ARBA00023209"/>
    </source>
</evidence>
<dbReference type="InterPro" id="IPR004533">
    <property type="entry name" value="CDP-diaglyc--ser_O-PTrfase"/>
</dbReference>
<evidence type="ECO:0000256" key="1">
    <source>
        <dbReference type="ARBA" id="ARBA00000287"/>
    </source>
</evidence>
<sequence>MEETAQRPARKGVYILPNLLTVGSLFCGFMGILWALEGRFDLTALAILVSCLFDGLDGKVARLTRTSSDFGVQLDSLCDLVAFGVTPAIMLYQWELHAFGRLGIMACFLMVACGALRLARFNVQSTTGSKKFFVGLPIPAAGCIVATLYMFTPYVPEAFMASVMPKACLVLAYVVSFLMVSRVRYACFKELGLIKAHPFRATVTAILLFVMVASEPKLFGFLFFFGYMISGPVYTFLVLPRRSRALRESLQELS</sequence>
<evidence type="ECO:0000256" key="4">
    <source>
        <dbReference type="ARBA" id="ARBA00013174"/>
    </source>
</evidence>
<comment type="subcellular location">
    <subcellularLocation>
        <location evidence="2">Endomembrane system</location>
        <topology evidence="2">Multi-pass membrane protein</topology>
    </subcellularLocation>
</comment>
<dbReference type="GO" id="GO:0016020">
    <property type="term" value="C:membrane"/>
    <property type="evidence" value="ECO:0007669"/>
    <property type="project" value="InterPro"/>
</dbReference>
<dbReference type="Pfam" id="PF01066">
    <property type="entry name" value="CDP-OH_P_transf"/>
    <property type="match status" value="1"/>
</dbReference>
<comment type="similarity">
    <text evidence="3">Belongs to the CDP-alcohol phosphatidyltransferase class-I family.</text>
</comment>
<evidence type="ECO:0000256" key="13">
    <source>
        <dbReference type="ARBA" id="ARBA00023264"/>
    </source>
</evidence>
<feature type="transmembrane region" description="Helical" evidence="15">
    <location>
        <begin position="192"/>
        <end position="212"/>
    </location>
</feature>
<dbReference type="EC" id="2.7.8.8" evidence="4"/>
<keyword evidence="9 15" id="KW-1133">Transmembrane helix</keyword>